<dbReference type="Pfam" id="PF00698">
    <property type="entry name" value="Acyl_transf_1"/>
    <property type="match status" value="1"/>
</dbReference>
<dbReference type="GO" id="GO:0031177">
    <property type="term" value="F:phosphopantetheine binding"/>
    <property type="evidence" value="ECO:0007669"/>
    <property type="project" value="InterPro"/>
</dbReference>
<dbReference type="InterPro" id="IPR014030">
    <property type="entry name" value="Ketoacyl_synth_N"/>
</dbReference>
<keyword evidence="1" id="KW-0596">Phosphopantetheine</keyword>
<dbReference type="Gene3D" id="3.30.70.250">
    <property type="entry name" value="Malonyl-CoA ACP transacylase, ACP-binding"/>
    <property type="match status" value="1"/>
</dbReference>
<dbReference type="InterPro" id="IPR029058">
    <property type="entry name" value="AB_hydrolase_fold"/>
</dbReference>
<dbReference type="InterPro" id="IPR020806">
    <property type="entry name" value="PKS_PP-bd"/>
</dbReference>
<dbReference type="PANTHER" id="PTHR43775">
    <property type="entry name" value="FATTY ACID SYNTHASE"/>
    <property type="match status" value="1"/>
</dbReference>
<keyword evidence="6" id="KW-0012">Acyltransferase</keyword>
<dbReference type="SUPFAM" id="SSF52151">
    <property type="entry name" value="FabD/lysophospholipase-like"/>
    <property type="match status" value="1"/>
</dbReference>
<dbReference type="SMART" id="SM00827">
    <property type="entry name" value="PKS_AT"/>
    <property type="match status" value="1"/>
</dbReference>
<dbReference type="Gene3D" id="3.40.50.720">
    <property type="entry name" value="NAD(P)-binding Rossmann-like Domain"/>
    <property type="match status" value="1"/>
</dbReference>
<dbReference type="PROSITE" id="PS00012">
    <property type="entry name" value="PHOSPHOPANTETHEINE"/>
    <property type="match status" value="1"/>
</dbReference>
<evidence type="ECO:0000313" key="6">
    <source>
        <dbReference type="EMBL" id="NDY83346.1"/>
    </source>
</evidence>
<dbReference type="PANTHER" id="PTHR43775:SF51">
    <property type="entry name" value="INACTIVE PHENOLPHTHIOCEROL SYNTHESIS POLYKETIDE SYNTHASE TYPE I PKS1-RELATED"/>
    <property type="match status" value="1"/>
</dbReference>
<name>A0A6B2QXG6_9BURK</name>
<dbReference type="Pfam" id="PF00550">
    <property type="entry name" value="PP-binding"/>
    <property type="match status" value="1"/>
</dbReference>
<dbReference type="SMART" id="SM00825">
    <property type="entry name" value="PKS_KS"/>
    <property type="match status" value="1"/>
</dbReference>
<dbReference type="PROSITE" id="PS50075">
    <property type="entry name" value="CARRIER"/>
    <property type="match status" value="1"/>
</dbReference>
<dbReference type="SUPFAM" id="SSF53901">
    <property type="entry name" value="Thiolase-like"/>
    <property type="match status" value="1"/>
</dbReference>
<dbReference type="InterPro" id="IPR036291">
    <property type="entry name" value="NAD(P)-bd_dom_sf"/>
</dbReference>
<dbReference type="InterPro" id="IPR016039">
    <property type="entry name" value="Thiolase-like"/>
</dbReference>
<dbReference type="Pfam" id="PF02801">
    <property type="entry name" value="Ketoacyl-synt_C"/>
    <property type="match status" value="1"/>
</dbReference>
<dbReference type="GO" id="GO:0006633">
    <property type="term" value="P:fatty acid biosynthetic process"/>
    <property type="evidence" value="ECO:0007669"/>
    <property type="project" value="InterPro"/>
</dbReference>
<evidence type="ECO:0000256" key="2">
    <source>
        <dbReference type="ARBA" id="ARBA00022553"/>
    </source>
</evidence>
<dbReference type="Gene3D" id="3.30.70.3290">
    <property type="match status" value="1"/>
</dbReference>
<dbReference type="Gene3D" id="3.40.47.10">
    <property type="match status" value="1"/>
</dbReference>
<keyword evidence="2" id="KW-0597">Phosphoprotein</keyword>
<evidence type="ECO:0000259" key="5">
    <source>
        <dbReference type="PROSITE" id="PS52004"/>
    </source>
</evidence>
<evidence type="ECO:0000256" key="3">
    <source>
        <dbReference type="ARBA" id="ARBA00022679"/>
    </source>
</evidence>
<dbReference type="InterPro" id="IPR014031">
    <property type="entry name" value="Ketoacyl_synth_C"/>
</dbReference>
<dbReference type="Pfam" id="PF22621">
    <property type="entry name" value="CurL-like_PKS_C"/>
    <property type="match status" value="1"/>
</dbReference>
<dbReference type="InterPro" id="IPR013968">
    <property type="entry name" value="PKS_KR"/>
</dbReference>
<dbReference type="InterPro" id="IPR036736">
    <property type="entry name" value="ACP-like_sf"/>
</dbReference>
<dbReference type="InterPro" id="IPR057326">
    <property type="entry name" value="KR_dom"/>
</dbReference>
<dbReference type="InterPro" id="IPR014043">
    <property type="entry name" value="Acyl_transferase_dom"/>
</dbReference>
<dbReference type="SUPFAM" id="SSF51735">
    <property type="entry name" value="NAD(P)-binding Rossmann-fold domains"/>
    <property type="match status" value="2"/>
</dbReference>
<dbReference type="InterPro" id="IPR009081">
    <property type="entry name" value="PP-bd_ACP"/>
</dbReference>
<comment type="caution">
    <text evidence="6">The sequence shown here is derived from an EMBL/GenBank/DDBJ whole genome shotgun (WGS) entry which is preliminary data.</text>
</comment>
<dbReference type="InterPro" id="IPR018201">
    <property type="entry name" value="Ketoacyl_synth_AS"/>
</dbReference>
<accession>A0A6B2QXG6</accession>
<dbReference type="Gene3D" id="3.40.50.1820">
    <property type="entry name" value="alpha/beta hydrolase"/>
    <property type="match status" value="1"/>
</dbReference>
<dbReference type="Gene3D" id="3.40.366.10">
    <property type="entry name" value="Malonyl-Coenzyme A Acyl Carrier Protein, domain 2"/>
    <property type="match status" value="1"/>
</dbReference>
<reference evidence="6" key="1">
    <citation type="submission" date="2020-02" db="EMBL/GenBank/DDBJ databases">
        <authorList>
            <person name="Chen W.-M."/>
        </authorList>
    </citation>
    <scope>NUCLEOTIDE SEQUENCE</scope>
    <source>
        <strain evidence="6">NBD-18</strain>
    </source>
</reference>
<proteinExistence type="predicted"/>
<dbReference type="InterPro" id="IPR006162">
    <property type="entry name" value="Ppantetheine_attach_site"/>
</dbReference>
<keyword evidence="3 6" id="KW-0808">Transferase</keyword>
<evidence type="ECO:0000259" key="4">
    <source>
        <dbReference type="PROSITE" id="PS50075"/>
    </source>
</evidence>
<protein>
    <submittedName>
        <fullName evidence="6">Acyltransferase domain-containing protein</fullName>
    </submittedName>
</protein>
<dbReference type="InterPro" id="IPR020841">
    <property type="entry name" value="PKS_Beta-ketoAc_synthase_dom"/>
</dbReference>
<dbReference type="InterPro" id="IPR016035">
    <property type="entry name" value="Acyl_Trfase/lysoPLipase"/>
</dbReference>
<dbReference type="Pfam" id="PF00109">
    <property type="entry name" value="ketoacyl-synt"/>
    <property type="match status" value="1"/>
</dbReference>
<dbReference type="InterPro" id="IPR001227">
    <property type="entry name" value="Ac_transferase_dom_sf"/>
</dbReference>
<dbReference type="FunFam" id="1.10.1200.10:FF:000016">
    <property type="entry name" value="Non-ribosomal peptide synthase"/>
    <property type="match status" value="1"/>
</dbReference>
<dbReference type="SUPFAM" id="SSF55048">
    <property type="entry name" value="Probable ACP-binding domain of malonyl-CoA ACP transacylase"/>
    <property type="match status" value="1"/>
</dbReference>
<feature type="domain" description="Carrier" evidence="4">
    <location>
        <begin position="1379"/>
        <end position="1454"/>
    </location>
</feature>
<gene>
    <name evidence="6" type="ORF">G3I67_08895</name>
</gene>
<dbReference type="RefSeq" id="WP_163654427.1">
    <property type="nucleotide sequence ID" value="NZ_JAAGRN010000005.1"/>
</dbReference>
<dbReference type="Pfam" id="PF08659">
    <property type="entry name" value="KR"/>
    <property type="match status" value="1"/>
</dbReference>
<dbReference type="InterPro" id="IPR016036">
    <property type="entry name" value="Malonyl_transacylase_ACP-bd"/>
</dbReference>
<dbReference type="EMBL" id="JAAGRN010000005">
    <property type="protein sequence ID" value="NDY83346.1"/>
    <property type="molecule type" value="Genomic_DNA"/>
</dbReference>
<sequence length="1498" mass="162891">MNQEQDNQDLVDYIAIIGMSTRLPGAPNLKAYWELLRDGREAIISSTKEELAANGYPEDLINNPNMISARGFLADADMFDASFFGISPREAELVDPQHRVMLECAWEAMEHAGYEPSSYPGRVAILTSAGMNTYLAFNIMTHPGLIEEIGGFQLSIYNDKDFVPTRIAYSMNTHGPAIDIGTACSSSLVGVHMACQQLLTYQADMVLVGGVTVHFPQHNAYLHEGGSAYSPDGHCRPFDATPSGLVDGNGAACVVLKRLSEAIEDGDHIHAIIRGSAINNDGSDKIGYSAPSIEGQSEVILQAQAAAGVQGADITYIEAHGTATPLGDPIEVAALTQAFRDSTDAKSYCGIGSVKSNIGHVDKAAGLAGLIKTVLSLENEQLAPNLHWKAPNPKLDLPNTPFYVVDKLKEWKRVENKPRFAGISSFGVGGTNSHAILEEAPIRPDGSPSRPSKLILLSARTETALATYAKNLEQYLSQEPSIDLADVAYTLQVGRKKFAHRLAISCSTPAEASEKLQYAASSFVEQDATHTTFMFTGQGSQYAGMAEGLYANEPAFKETVDICADILKPMIGRDVREFILTDIKTKDQCQEDLRNTCFAQPALFVVEYAIAKLWISWGVKPSAMIGHSLGEYVAACISGVIGLEDALKIVSARSRLMQSMPTGSMMAVSLPETEVQQLLKAEGIELDIAAVNATSLCVVSGADDKINALRGILEGQSRQCRLLHTSHAFHSSMMEPMLSDFAQVLASAKLNAPGIPYVSNLTGTWITSQQATSQQYWLDHLRHAVRFADGLKTILSKDPQSVLLEVGPGRTLTSLAKMIQASQDGGATYISSLPPAEATTSAEAFLTQSLGQLWMSGISIDWDAYYAGQRRLRQALPTYPFEKSKFWIEPLSPGKSINHALDPSRRKNPEEWFYTPALVTSQLTLAQEESPKSIAVISNERLLATELQKLLADRGNCVSLISPQLIGDDTFIESSDKLIYIPEHTDDDQSIELLNFIQAIRKVRSDDEIDLTIIVSHALAHGPESKINPHMAAFYGAFNAIRFECPDLTVRMIDCALPDNAKSTQRLAKKVCNELRNQLLEPVVVLRANGRWIPELQSIPMTKNSKTPGLLREHGTYVIIGGVSDIGILFGIQLAKICQANIILTTSDSGFELDKSTFKDRIDQISASGGKVVTRITSDLTPDGFKKIIEEGVALFGNVNGVIDATDMHAIKPIQSIQNFDSDAGKSFLKSTESHLSMLKTAIDGQDLDFCLIMSSLTAQIGGVGQFISSSAAAYVQAFSHQANQTSETPWMVAQWDAWKETDEPVSARTQDYSLSPSDGAQAFSLLTLQIIAPCVVIATNPPQLRVGTQQRATDEAIGQSTKSERRYDRPHLANPYVAPRNEHEQAISEIWQSTLAINQIGVDDNFFDLGGHSLLGAQLTAEIQQKFKTPVDMSMLFSHPTVAALSKALLQNQVSDSDEDLLAQQLDQLEQMSDEEVQALLERKDLPAALAKALGLA</sequence>
<evidence type="ECO:0000256" key="1">
    <source>
        <dbReference type="ARBA" id="ARBA00022450"/>
    </source>
</evidence>
<dbReference type="GO" id="GO:0044550">
    <property type="term" value="P:secondary metabolite biosynthetic process"/>
    <property type="evidence" value="ECO:0007669"/>
    <property type="project" value="UniProtKB-ARBA"/>
</dbReference>
<dbReference type="PROSITE" id="PS52004">
    <property type="entry name" value="KS3_2"/>
    <property type="match status" value="1"/>
</dbReference>
<dbReference type="SUPFAM" id="SSF47336">
    <property type="entry name" value="ACP-like"/>
    <property type="match status" value="1"/>
</dbReference>
<dbReference type="GO" id="GO:0004312">
    <property type="term" value="F:fatty acid synthase activity"/>
    <property type="evidence" value="ECO:0007669"/>
    <property type="project" value="TreeGrafter"/>
</dbReference>
<dbReference type="GO" id="GO:0004315">
    <property type="term" value="F:3-oxoacyl-[acyl-carrier-protein] synthase activity"/>
    <property type="evidence" value="ECO:0007669"/>
    <property type="project" value="InterPro"/>
</dbReference>
<dbReference type="SMART" id="SM00822">
    <property type="entry name" value="PKS_KR"/>
    <property type="match status" value="1"/>
</dbReference>
<dbReference type="InterPro" id="IPR050091">
    <property type="entry name" value="PKS_NRPS_Biosynth_Enz"/>
</dbReference>
<dbReference type="SMART" id="SM00823">
    <property type="entry name" value="PKS_PP"/>
    <property type="match status" value="1"/>
</dbReference>
<dbReference type="PROSITE" id="PS00606">
    <property type="entry name" value="KS3_1"/>
    <property type="match status" value="1"/>
</dbReference>
<feature type="domain" description="Ketosynthase family 3 (KS3)" evidence="5">
    <location>
        <begin position="11"/>
        <end position="439"/>
    </location>
</feature>
<organism evidence="6">
    <name type="scientific">Sheuella amnicola</name>
    <dbReference type="NCBI Taxonomy" id="2707330"/>
    <lineage>
        <taxon>Bacteria</taxon>
        <taxon>Pseudomonadati</taxon>
        <taxon>Pseudomonadota</taxon>
        <taxon>Betaproteobacteria</taxon>
        <taxon>Burkholderiales</taxon>
        <taxon>Alcaligenaceae</taxon>
        <taxon>Sheuella</taxon>
    </lineage>
</organism>
<dbReference type="CDD" id="cd00833">
    <property type="entry name" value="PKS"/>
    <property type="match status" value="1"/>
</dbReference>